<gene>
    <name evidence="2" type="ORF">CVIRNUC_008815</name>
</gene>
<protein>
    <submittedName>
        <fullName evidence="2">Uncharacterized protein</fullName>
    </submittedName>
</protein>
<feature type="compositionally biased region" description="Low complexity" evidence="1">
    <location>
        <begin position="178"/>
        <end position="196"/>
    </location>
</feature>
<evidence type="ECO:0000313" key="3">
    <source>
        <dbReference type="Proteomes" id="UP001314263"/>
    </source>
</evidence>
<evidence type="ECO:0000256" key="1">
    <source>
        <dbReference type="SAM" id="MobiDB-lite"/>
    </source>
</evidence>
<name>A0AAV1IEV1_9CHLO</name>
<proteinExistence type="predicted"/>
<feature type="compositionally biased region" description="Low complexity" evidence="1">
    <location>
        <begin position="222"/>
        <end position="233"/>
    </location>
</feature>
<keyword evidence="3" id="KW-1185">Reference proteome</keyword>
<feature type="compositionally biased region" description="Basic and acidic residues" evidence="1">
    <location>
        <begin position="59"/>
        <end position="77"/>
    </location>
</feature>
<feature type="region of interest" description="Disordered" evidence="1">
    <location>
        <begin position="1"/>
        <end position="297"/>
    </location>
</feature>
<feature type="compositionally biased region" description="Low complexity" evidence="1">
    <location>
        <begin position="270"/>
        <end position="285"/>
    </location>
</feature>
<dbReference type="Proteomes" id="UP001314263">
    <property type="component" value="Unassembled WGS sequence"/>
</dbReference>
<organism evidence="2 3">
    <name type="scientific">Coccomyxa viridis</name>
    <dbReference type="NCBI Taxonomy" id="1274662"/>
    <lineage>
        <taxon>Eukaryota</taxon>
        <taxon>Viridiplantae</taxon>
        <taxon>Chlorophyta</taxon>
        <taxon>core chlorophytes</taxon>
        <taxon>Trebouxiophyceae</taxon>
        <taxon>Trebouxiophyceae incertae sedis</taxon>
        <taxon>Coccomyxaceae</taxon>
        <taxon>Coccomyxa</taxon>
    </lineage>
</organism>
<sequence>MKTRRAAALENSEQETDSESTRRSRKASKGAATSGDQDALAQPAVERQHTNGRQTAKKPPNEALRDVSVEMKPSSKADKRKKRKSLEIDEQPEPEGAVGMPAPKSRRKGSKVSAEGKSPHLNGDNDAHSSQPAEVSRPAAEKHSSRARKPAAIRTAAHPGDDDSNDDAPEEVSMAAGKATATQQRQQERAAAAQKRATVKARSQKRAAVAAEQKADRDAQRAAKAAQEPVAQPSSAGREPKQDEEDDLLPPEVLAAVAKQSQEAERARSARALAAPAADAGAPKAKAAKRNPSQPRKVGPVYVHILDHVPARRASASAIAFARQRMFGGGKVRSSEMLAPTHQQMKAAGLLPATRGPAAKFV</sequence>
<accession>A0AAV1IEV1</accession>
<dbReference type="AlphaFoldDB" id="A0AAV1IEV1"/>
<reference evidence="2 3" key="1">
    <citation type="submission" date="2023-10" db="EMBL/GenBank/DDBJ databases">
        <authorList>
            <person name="Maclean D."/>
            <person name="Macfadyen A."/>
        </authorList>
    </citation>
    <scope>NUCLEOTIDE SEQUENCE [LARGE SCALE GENOMIC DNA]</scope>
</reference>
<comment type="caution">
    <text evidence="2">The sequence shown here is derived from an EMBL/GenBank/DDBJ whole genome shotgun (WGS) entry which is preliminary data.</text>
</comment>
<evidence type="ECO:0000313" key="2">
    <source>
        <dbReference type="EMBL" id="CAK0785604.1"/>
    </source>
</evidence>
<dbReference type="EMBL" id="CAUYUE010000012">
    <property type="protein sequence ID" value="CAK0785604.1"/>
    <property type="molecule type" value="Genomic_DNA"/>
</dbReference>